<dbReference type="PANTHER" id="PTHR43750:SF2">
    <property type="entry name" value="UDP-GLUCOSE 6-DEHYDROGENASE"/>
    <property type="match status" value="1"/>
</dbReference>
<feature type="binding site" evidence="9">
    <location>
        <begin position="145"/>
        <end position="148"/>
    </location>
    <ligand>
        <name>substrate</name>
    </ligand>
</feature>
<feature type="binding site" evidence="10">
    <location>
        <position position="37"/>
    </location>
    <ligand>
        <name>NAD(+)</name>
        <dbReference type="ChEBI" id="CHEBI:57540"/>
    </ligand>
</feature>
<dbReference type="GO" id="GO:0051287">
    <property type="term" value="F:NAD binding"/>
    <property type="evidence" value="ECO:0007669"/>
    <property type="project" value="InterPro"/>
</dbReference>
<evidence type="ECO:0000256" key="2">
    <source>
        <dbReference type="ARBA" id="ARBA00006601"/>
    </source>
</evidence>
<keyword evidence="5 7" id="KW-0520">NAD</keyword>
<feature type="active site" description="Nucleophile" evidence="8">
    <location>
        <position position="262"/>
    </location>
</feature>
<feature type="binding site" evidence="10">
    <location>
        <position position="121"/>
    </location>
    <ligand>
        <name>NAD(+)</name>
        <dbReference type="ChEBI" id="CHEBI:57540"/>
    </ligand>
</feature>
<name>F0R675_PHOSB</name>
<evidence type="ECO:0000313" key="12">
    <source>
        <dbReference type="EMBL" id="ADY34848.1"/>
    </source>
</evidence>
<feature type="binding site" evidence="10">
    <location>
        <position position="340"/>
    </location>
    <ligand>
        <name>NAD(+)</name>
        <dbReference type="ChEBI" id="CHEBI:57540"/>
    </ligand>
</feature>
<dbReference type="GO" id="GO:0006065">
    <property type="term" value="P:UDP-glucuronate biosynthetic process"/>
    <property type="evidence" value="ECO:0007669"/>
    <property type="project" value="UniProtKB-UniPathway"/>
</dbReference>
<dbReference type="eggNOG" id="COG1004">
    <property type="taxonomic scope" value="Bacteria"/>
</dbReference>
<feature type="binding site" evidence="9">
    <location>
        <position position="206"/>
    </location>
    <ligand>
        <name>substrate</name>
    </ligand>
</feature>
<dbReference type="PANTHER" id="PTHR43750">
    <property type="entry name" value="UDP-GLUCOSE 6-DEHYDROGENASE TUAD"/>
    <property type="match status" value="1"/>
</dbReference>
<dbReference type="GO" id="GO:0000271">
    <property type="term" value="P:polysaccharide biosynthetic process"/>
    <property type="evidence" value="ECO:0007669"/>
    <property type="project" value="InterPro"/>
</dbReference>
<dbReference type="Pfam" id="PF03721">
    <property type="entry name" value="UDPG_MGDP_dh_N"/>
    <property type="match status" value="1"/>
</dbReference>
<dbReference type="InterPro" id="IPR036220">
    <property type="entry name" value="UDP-Glc/GDP-Man_DH_C_sf"/>
</dbReference>
<feature type="binding site" evidence="9">
    <location>
        <position position="415"/>
    </location>
    <ligand>
        <name>substrate</name>
    </ligand>
</feature>
<reference evidence="12 13" key="1">
    <citation type="journal article" date="2011" name="Stand. Genomic Sci.">
        <title>Complete genome sequence of Bacteroides salanitronis type strain (BL78).</title>
        <authorList>
            <person name="Gronow S."/>
            <person name="Held B."/>
            <person name="Lucas S."/>
            <person name="Lapidus A."/>
            <person name="Del Rio T.G."/>
            <person name="Nolan M."/>
            <person name="Tice H."/>
            <person name="Deshpande S."/>
            <person name="Cheng J.F."/>
            <person name="Pitluck S."/>
            <person name="Liolios K."/>
            <person name="Pagani I."/>
            <person name="Ivanova N."/>
            <person name="Mavromatis K."/>
            <person name="Pati A."/>
            <person name="Tapia R."/>
            <person name="Han C."/>
            <person name="Goodwin L."/>
            <person name="Chen A."/>
            <person name="Palaniappan K."/>
            <person name="Land M."/>
            <person name="Hauser L."/>
            <person name="Chang Y.J."/>
            <person name="Jeffries C.D."/>
            <person name="Brambilla E.M."/>
            <person name="Rohde M."/>
            <person name="Goker M."/>
            <person name="Detter J.C."/>
            <person name="Woyke T."/>
            <person name="Bristow J."/>
            <person name="Markowitz V."/>
            <person name="Hugenholtz P."/>
            <person name="Kyrpides N.C."/>
            <person name="Klenk H.P."/>
            <person name="Eisen J.A."/>
        </authorList>
    </citation>
    <scope>NUCLEOTIDE SEQUENCE [LARGE SCALE GENOMIC DNA]</scope>
    <source>
        <strain evidence="12 13">DSM 18170</strain>
    </source>
</reference>
<dbReference type="InterPro" id="IPR017476">
    <property type="entry name" value="UDP-Glc/GDP-Man"/>
</dbReference>
<dbReference type="InterPro" id="IPR014027">
    <property type="entry name" value="UDP-Glc/GDP-Man_DH_C"/>
</dbReference>
<dbReference type="KEGG" id="bsa:Bacsa_0237"/>
<dbReference type="NCBIfam" id="TIGR03026">
    <property type="entry name" value="NDP-sugDHase"/>
    <property type="match status" value="1"/>
</dbReference>
<feature type="binding site" evidence="10">
    <location>
        <position position="32"/>
    </location>
    <ligand>
        <name>NAD(+)</name>
        <dbReference type="ChEBI" id="CHEBI:57540"/>
    </ligand>
</feature>
<dbReference type="Gene3D" id="3.40.50.720">
    <property type="entry name" value="NAD(P)-binding Rossmann-like Domain"/>
    <property type="match status" value="2"/>
</dbReference>
<keyword evidence="13" id="KW-1185">Reference proteome</keyword>
<evidence type="ECO:0000259" key="11">
    <source>
        <dbReference type="SMART" id="SM00984"/>
    </source>
</evidence>
<dbReference type="Gene3D" id="1.10.1040.10">
    <property type="entry name" value="N-(1-d-carboxylethyl)-l-norvaline Dehydrogenase, domain 2"/>
    <property type="match status" value="1"/>
</dbReference>
<dbReference type="Pfam" id="PF03720">
    <property type="entry name" value="UDPG_MGDP_dh_C"/>
    <property type="match status" value="1"/>
</dbReference>
<evidence type="ECO:0000256" key="4">
    <source>
        <dbReference type="ARBA" id="ARBA00023002"/>
    </source>
</evidence>
<dbReference type="Proteomes" id="UP000007486">
    <property type="component" value="Chromosome"/>
</dbReference>
<dbReference type="Pfam" id="PF00984">
    <property type="entry name" value="UDPG_MGDP_dh"/>
    <property type="match status" value="1"/>
</dbReference>
<dbReference type="InterPro" id="IPR036291">
    <property type="entry name" value="NAD(P)-bd_dom_sf"/>
</dbReference>
<dbReference type="OrthoDB" id="9803238at2"/>
<feature type="binding site" evidence="9">
    <location>
        <begin position="251"/>
        <end position="255"/>
    </location>
    <ligand>
        <name>substrate</name>
    </ligand>
</feature>
<comment type="pathway">
    <text evidence="1">Nucleotide-sugar biosynthesis; UDP-alpha-D-glucuronate biosynthesis; UDP-alpha-D-glucuronate from UDP-alpha-D-glucose: step 1/1.</text>
</comment>
<feature type="binding site" evidence="10">
    <location>
        <position position="148"/>
    </location>
    <ligand>
        <name>NAD(+)</name>
        <dbReference type="ChEBI" id="CHEBI:57540"/>
    </ligand>
</feature>
<dbReference type="SMART" id="SM00984">
    <property type="entry name" value="UDPG_MGDP_dh_C"/>
    <property type="match status" value="1"/>
</dbReference>
<feature type="binding site" evidence="9">
    <location>
        <position position="259"/>
    </location>
    <ligand>
        <name>substrate</name>
    </ligand>
</feature>
<dbReference type="SUPFAM" id="SSF51735">
    <property type="entry name" value="NAD(P)-binding Rossmann-fold domains"/>
    <property type="match status" value="1"/>
</dbReference>
<evidence type="ECO:0000256" key="9">
    <source>
        <dbReference type="PIRSR" id="PIRSR500134-2"/>
    </source>
</evidence>
<evidence type="ECO:0000256" key="1">
    <source>
        <dbReference type="ARBA" id="ARBA00004701"/>
    </source>
</evidence>
<dbReference type="HOGENOM" id="CLU_023810_2_0_10"/>
<dbReference type="InterPro" id="IPR014026">
    <property type="entry name" value="UDP-Glc/GDP-Man_DH_dimer"/>
</dbReference>
<dbReference type="STRING" id="667015.Bacsa_0237"/>
<evidence type="ECO:0000256" key="6">
    <source>
        <dbReference type="ARBA" id="ARBA00047473"/>
    </source>
</evidence>
<feature type="domain" description="UDP-glucose/GDP-mannose dehydrogenase C-terminal" evidence="11">
    <location>
        <begin position="326"/>
        <end position="414"/>
    </location>
</feature>
<dbReference type="EMBL" id="CP002530">
    <property type="protein sequence ID" value="ADY34848.1"/>
    <property type="molecule type" value="Genomic_DNA"/>
</dbReference>
<protein>
    <recommendedName>
        <fullName evidence="3 7">UDP-glucose 6-dehydrogenase</fullName>
        <ecNumber evidence="3 7">1.1.1.22</ecNumber>
    </recommendedName>
</protein>
<evidence type="ECO:0000256" key="7">
    <source>
        <dbReference type="PIRNR" id="PIRNR000124"/>
    </source>
</evidence>
<organism evidence="12 13">
    <name type="scientific">Phocaeicola salanitronis (strain DSM 18170 / JCM 13657 / CCUG 60908 / BL78)</name>
    <name type="common">Bacteroides salanitronis</name>
    <dbReference type="NCBI Taxonomy" id="667015"/>
    <lineage>
        <taxon>Bacteria</taxon>
        <taxon>Pseudomonadati</taxon>
        <taxon>Bacteroidota</taxon>
        <taxon>Bacteroidia</taxon>
        <taxon>Bacteroidales</taxon>
        <taxon>Bacteroidaceae</taxon>
        <taxon>Phocaeicola</taxon>
    </lineage>
</organism>
<feature type="binding site" evidence="9">
    <location>
        <position position="332"/>
    </location>
    <ligand>
        <name>substrate</name>
    </ligand>
</feature>
<dbReference type="InterPro" id="IPR013328">
    <property type="entry name" value="6PGD_dom2"/>
</dbReference>
<evidence type="ECO:0000256" key="8">
    <source>
        <dbReference type="PIRSR" id="PIRSR500134-1"/>
    </source>
</evidence>
<dbReference type="SUPFAM" id="SSF48179">
    <property type="entry name" value="6-phosphogluconate dehydrogenase C-terminal domain-like"/>
    <property type="match status" value="1"/>
</dbReference>
<feature type="binding site" evidence="9">
    <location>
        <position position="333"/>
    </location>
    <ligand>
        <name>substrate</name>
    </ligand>
</feature>
<dbReference type="PIRSF" id="PIRSF000124">
    <property type="entry name" value="UDPglc_GDPman_dh"/>
    <property type="match status" value="1"/>
</dbReference>
<evidence type="ECO:0000313" key="13">
    <source>
        <dbReference type="Proteomes" id="UP000007486"/>
    </source>
</evidence>
<proteinExistence type="inferred from homology"/>
<sequence>MKEFKIAVAGTGYVGLSIATLLSQHHQVTAVDVIPEKVDLINQRKSPIQDEYIEKYLSEKELNLTATLDGARAYSDADFVIIAAPTNYDPVKNYFDTSHVEEVIKLVKSVNPNAIMVIKSTIPVGYTESIRKKMNSENIIFSPEFLRESKALYDNLYPSRIIVGRPEGDKRLDEAAHTFANLLQEGAIKENIDTLFMGLTEAEAVKLFANTYLALRVSYFNELDTYAEMKGLDTQAIISGVCLDPRIGTHYNNPSFGYGGYCLPKDTKQLLANYADVPENLIQAIVESNRTRKDFIADRILHKAGYYDYYNRGDYNPNEERQCIIGVYRLTMKSNSDNFRQSSIQGVMKRIKAKGAIVIIYEPTLEDGSTFFGSKVVNDLETFKRQSQAIIANRYDSSLDDVKEKVYTRDIFRRD</sequence>
<dbReference type="GO" id="GO:0003979">
    <property type="term" value="F:UDP-glucose 6-dehydrogenase activity"/>
    <property type="evidence" value="ECO:0007669"/>
    <property type="project" value="UniProtKB-EC"/>
</dbReference>
<dbReference type="RefSeq" id="WP_013616310.1">
    <property type="nucleotide sequence ID" value="NC_015164.1"/>
</dbReference>
<feature type="binding site" evidence="10">
    <location>
        <position position="86"/>
    </location>
    <ligand>
        <name>NAD(+)</name>
        <dbReference type="ChEBI" id="CHEBI:57540"/>
    </ligand>
</feature>
<dbReference type="PIRSF" id="PIRSF500134">
    <property type="entry name" value="UDPglc_DH_bac"/>
    <property type="match status" value="1"/>
</dbReference>
<dbReference type="AlphaFoldDB" id="F0R675"/>
<dbReference type="SUPFAM" id="SSF52413">
    <property type="entry name" value="UDP-glucose/GDP-mannose dehydrogenase C-terminal domain"/>
    <property type="match status" value="1"/>
</dbReference>
<gene>
    <name evidence="12" type="ordered locus">Bacsa_0237</name>
</gene>
<comment type="similarity">
    <text evidence="2 7">Belongs to the UDP-glucose/GDP-mannose dehydrogenase family.</text>
</comment>
<evidence type="ECO:0000256" key="3">
    <source>
        <dbReference type="ARBA" id="ARBA00012954"/>
    </source>
</evidence>
<comment type="catalytic activity">
    <reaction evidence="6 7">
        <text>UDP-alpha-D-glucose + 2 NAD(+) + H2O = UDP-alpha-D-glucuronate + 2 NADH + 3 H(+)</text>
        <dbReference type="Rhea" id="RHEA:23596"/>
        <dbReference type="ChEBI" id="CHEBI:15377"/>
        <dbReference type="ChEBI" id="CHEBI:15378"/>
        <dbReference type="ChEBI" id="CHEBI:57540"/>
        <dbReference type="ChEBI" id="CHEBI:57945"/>
        <dbReference type="ChEBI" id="CHEBI:58052"/>
        <dbReference type="ChEBI" id="CHEBI:58885"/>
        <dbReference type="EC" id="1.1.1.22"/>
    </reaction>
</comment>
<feature type="binding site" evidence="10">
    <location>
        <position position="265"/>
    </location>
    <ligand>
        <name>NAD(+)</name>
        <dbReference type="ChEBI" id="CHEBI:57540"/>
    </ligand>
</feature>
<dbReference type="InterPro" id="IPR008927">
    <property type="entry name" value="6-PGluconate_DH-like_C_sf"/>
</dbReference>
<dbReference type="UniPathway" id="UPA00038">
    <property type="reaction ID" value="UER00491"/>
</dbReference>
<dbReference type="InterPro" id="IPR001732">
    <property type="entry name" value="UDP-Glc/GDP-Man_DH_N"/>
</dbReference>
<dbReference type="EC" id="1.1.1.22" evidence="3 7"/>
<dbReference type="InterPro" id="IPR028357">
    <property type="entry name" value="UDPglc_DH_bac"/>
</dbReference>
<accession>F0R675</accession>
<evidence type="ECO:0000256" key="5">
    <source>
        <dbReference type="ARBA" id="ARBA00023027"/>
    </source>
</evidence>
<keyword evidence="4 7" id="KW-0560">Oxidoreductase</keyword>
<evidence type="ECO:0000256" key="10">
    <source>
        <dbReference type="PIRSR" id="PIRSR500134-3"/>
    </source>
</evidence>